<dbReference type="AlphaFoldDB" id="A0A8J4Q3T9"/>
<accession>A0A8J4Q3T9</accession>
<feature type="domain" description="FERM" evidence="2">
    <location>
        <begin position="12"/>
        <end position="429"/>
    </location>
</feature>
<dbReference type="EMBL" id="AJWJ01000008">
    <property type="protein sequence ID" value="KAF2078262.1"/>
    <property type="molecule type" value="Genomic_DNA"/>
</dbReference>
<dbReference type="OrthoDB" id="2142533at2759"/>
<organism evidence="3 4">
    <name type="scientific">Polysphondylium violaceum</name>
    <dbReference type="NCBI Taxonomy" id="133409"/>
    <lineage>
        <taxon>Eukaryota</taxon>
        <taxon>Amoebozoa</taxon>
        <taxon>Evosea</taxon>
        <taxon>Eumycetozoa</taxon>
        <taxon>Dictyostelia</taxon>
        <taxon>Dictyosteliales</taxon>
        <taxon>Dictyosteliaceae</taxon>
        <taxon>Polysphondylium</taxon>
    </lineage>
</organism>
<dbReference type="SUPFAM" id="SSF54236">
    <property type="entry name" value="Ubiquitin-like"/>
    <property type="match status" value="1"/>
</dbReference>
<dbReference type="Gene3D" id="1.20.80.10">
    <property type="match status" value="1"/>
</dbReference>
<dbReference type="CDD" id="cd14473">
    <property type="entry name" value="FERM_B-lobe"/>
    <property type="match status" value="1"/>
</dbReference>
<dbReference type="InterPro" id="IPR000299">
    <property type="entry name" value="FERM_domain"/>
</dbReference>
<feature type="compositionally biased region" description="Low complexity" evidence="1">
    <location>
        <begin position="133"/>
        <end position="153"/>
    </location>
</feature>
<dbReference type="SUPFAM" id="SSF50729">
    <property type="entry name" value="PH domain-like"/>
    <property type="match status" value="1"/>
</dbReference>
<dbReference type="SUPFAM" id="SSF47031">
    <property type="entry name" value="Second domain of FERM"/>
    <property type="match status" value="1"/>
</dbReference>
<dbReference type="InterPro" id="IPR014352">
    <property type="entry name" value="FERM/acyl-CoA-bd_prot_sf"/>
</dbReference>
<evidence type="ECO:0000256" key="1">
    <source>
        <dbReference type="SAM" id="MobiDB-lite"/>
    </source>
</evidence>
<keyword evidence="4" id="KW-1185">Reference proteome</keyword>
<dbReference type="PANTHER" id="PTHR13283:SF10">
    <property type="entry name" value="FERM DOMAIN-CONTAINING PROTEIN 8"/>
    <property type="match status" value="1"/>
</dbReference>
<dbReference type="InterPro" id="IPR029071">
    <property type="entry name" value="Ubiquitin-like_domsf"/>
</dbReference>
<feature type="region of interest" description="Disordered" evidence="1">
    <location>
        <begin position="115"/>
        <end position="154"/>
    </location>
</feature>
<dbReference type="Gene3D" id="2.30.29.30">
    <property type="entry name" value="Pleckstrin-homology domain (PH domain)/Phosphotyrosine-binding domain (PTB)"/>
    <property type="match status" value="1"/>
</dbReference>
<dbReference type="InterPro" id="IPR057096">
    <property type="entry name" value="KRIT1_FRMD8_FERM_C"/>
</dbReference>
<dbReference type="InterPro" id="IPR019749">
    <property type="entry name" value="Band_41_domain"/>
</dbReference>
<evidence type="ECO:0000259" key="2">
    <source>
        <dbReference type="PROSITE" id="PS50057"/>
    </source>
</evidence>
<feature type="compositionally biased region" description="Low complexity" evidence="1">
    <location>
        <begin position="116"/>
        <end position="126"/>
    </location>
</feature>
<dbReference type="InterPro" id="IPR011993">
    <property type="entry name" value="PH-like_dom_sf"/>
</dbReference>
<dbReference type="SMART" id="SM00295">
    <property type="entry name" value="B41"/>
    <property type="match status" value="1"/>
</dbReference>
<dbReference type="InterPro" id="IPR051594">
    <property type="entry name" value="KRIT1/FRMD8"/>
</dbReference>
<comment type="caution">
    <text evidence="3">The sequence shown here is derived from an EMBL/GenBank/DDBJ whole genome shotgun (WGS) entry which is preliminary data.</text>
</comment>
<dbReference type="PROSITE" id="PS50057">
    <property type="entry name" value="FERM_3"/>
    <property type="match status" value="1"/>
</dbReference>
<proteinExistence type="predicted"/>
<dbReference type="GO" id="GO:0005886">
    <property type="term" value="C:plasma membrane"/>
    <property type="evidence" value="ECO:0007669"/>
    <property type="project" value="TreeGrafter"/>
</dbReference>
<protein>
    <recommendedName>
        <fullName evidence="2">FERM domain-containing protein</fullName>
    </recommendedName>
</protein>
<dbReference type="PANTHER" id="PTHR13283">
    <property type="entry name" value="KREV INTERACTION TRAPPED 1-RELATED"/>
    <property type="match status" value="1"/>
</dbReference>
<dbReference type="Pfam" id="PF24522">
    <property type="entry name" value="KRIT1_FRMD8_FERM_C"/>
    <property type="match status" value="1"/>
</dbReference>
<dbReference type="Pfam" id="PF21989">
    <property type="entry name" value="RA_2"/>
    <property type="match status" value="1"/>
</dbReference>
<reference evidence="3" key="1">
    <citation type="submission" date="2020-01" db="EMBL/GenBank/DDBJ databases">
        <title>Development of genomics and gene disruption for Polysphondylium violaceum indicates a role for the polyketide synthase stlB in stalk morphogenesis.</title>
        <authorList>
            <person name="Narita B."/>
            <person name="Kawabe Y."/>
            <person name="Kin K."/>
            <person name="Saito T."/>
            <person name="Gibbs R."/>
            <person name="Kuspa A."/>
            <person name="Muzny D."/>
            <person name="Queller D."/>
            <person name="Richards S."/>
            <person name="Strassman J."/>
            <person name="Sucgang R."/>
            <person name="Worley K."/>
            <person name="Schaap P."/>
        </authorList>
    </citation>
    <scope>NUCLEOTIDE SEQUENCE</scope>
    <source>
        <strain evidence="3">QSvi11</strain>
    </source>
</reference>
<dbReference type="Proteomes" id="UP000695562">
    <property type="component" value="Unassembled WGS sequence"/>
</dbReference>
<dbReference type="InterPro" id="IPR019748">
    <property type="entry name" value="FERM_central"/>
</dbReference>
<gene>
    <name evidence="3" type="ORF">CYY_000452</name>
</gene>
<dbReference type="Pfam" id="PF00373">
    <property type="entry name" value="FERM_M"/>
    <property type="match status" value="1"/>
</dbReference>
<sequence length="429" mass="48437">MTEKKILKDNQVLIRIYFIDDTHKTLPIDPNNTTGDQLWDLVSEKIGINNKDAECFFIWAQNDDIEWLLFNHQNISEVINNWSILKKRYCNKEEETISPISSPKLLGNTIKMKIRGGSSSSSSGNTTPPPSSPTTDNTTAATTADDSNSLKSSSGGGKLGFLTIGKKKSSSTSTSMSTTVAIEHASKLRSSFPTLGEEGHFRLVYRPTSVLPLSLEKSIVSNEATHLFYIQAIHNVINSNYPCEEDIALKLASIQLQVSVGDHKAEHQSHFKESIDRYIPSHLKSKRKPEEWEALVIPQHTLLRGSDPAQLKRAYLETCQRWTYYGSTFFDAKYIPTNHSFFQQEFQGKVSLGVNGNGFHIIDPKAMKIVSYHYKDVLVWDSTPTSFTIQVNTNKSDPTKVYTFKTRQGELVNDLLHDWAVEWEKDLKK</sequence>
<name>A0A8J4Q3T9_9MYCE</name>
<evidence type="ECO:0000313" key="4">
    <source>
        <dbReference type="Proteomes" id="UP000695562"/>
    </source>
</evidence>
<dbReference type="Gene3D" id="3.10.20.90">
    <property type="entry name" value="Phosphatidylinositol 3-kinase Catalytic Subunit, Chain A, domain 1"/>
    <property type="match status" value="1"/>
</dbReference>
<dbReference type="InterPro" id="IPR035963">
    <property type="entry name" value="FERM_2"/>
</dbReference>
<evidence type="ECO:0000313" key="3">
    <source>
        <dbReference type="EMBL" id="KAF2078262.1"/>
    </source>
</evidence>